<gene>
    <name evidence="3" type="primary">Piso0_003746</name>
    <name evidence="2" type="ORF">GNLVRS01_PISO0K01660g</name>
    <name evidence="3" type="ORF">GNLVRS01_PISO0L01661g</name>
</gene>
<dbReference type="PANTHER" id="PTHR15615:SF36">
    <property type="entry name" value="PHO85 CYCLIN-5"/>
    <property type="match status" value="1"/>
</dbReference>
<dbReference type="GO" id="GO:0000307">
    <property type="term" value="C:cyclin-dependent protein kinase holoenzyme complex"/>
    <property type="evidence" value="ECO:0007669"/>
    <property type="project" value="UniProtKB-ARBA"/>
</dbReference>
<dbReference type="AlphaFoldDB" id="G8Y6H5"/>
<accession>G8Y6H5</accession>
<evidence type="ECO:0000313" key="3">
    <source>
        <dbReference type="EMBL" id="CCE84205.1"/>
    </source>
</evidence>
<dbReference type="Proteomes" id="UP000005222">
    <property type="component" value="Chromosome L"/>
</dbReference>
<dbReference type="CDD" id="cd20557">
    <property type="entry name" value="CYCLIN_ScPCL1-like"/>
    <property type="match status" value="1"/>
</dbReference>
<dbReference type="Proteomes" id="UP000005222">
    <property type="component" value="Chromosome K"/>
</dbReference>
<dbReference type="HOGENOM" id="CLU_063721_0_0_1"/>
<organism evidence="3 4">
    <name type="scientific">Pichia sorbitophila (strain ATCC MYA-4447 / BCRC 22081 / CBS 7064 / NBRC 10061 / NRRL Y-12695)</name>
    <name type="common">Hybrid yeast</name>
    <dbReference type="NCBI Taxonomy" id="559304"/>
    <lineage>
        <taxon>Eukaryota</taxon>
        <taxon>Fungi</taxon>
        <taxon>Dikarya</taxon>
        <taxon>Ascomycota</taxon>
        <taxon>Saccharomycotina</taxon>
        <taxon>Pichiomycetes</taxon>
        <taxon>Debaryomycetaceae</taxon>
        <taxon>Millerozyma</taxon>
    </lineage>
</organism>
<evidence type="ECO:0000313" key="4">
    <source>
        <dbReference type="Proteomes" id="UP000005222"/>
    </source>
</evidence>
<sequence length="291" mass="34008">MNSSGSADEYSSTPETTYSKDQNSSPIFAEKERAVYSPNNFKYYNDHLNKTQFNMILINSSINLLKLLYPDLDEKKSNLRFFMIELLRRSKTTIQSLQIACYYLVKIYRGNDTRPAMCPKKLFLGMIIIASKFNQDANYSFRTWLKICGCGGNSAGQDFDVQTLRKIERDCLQLLEYRCYINNMTYENWCNMLLIFGYDFIKLHKVFDSEIVWDSDGKSVQSKLFKWSKFLSKFNIGVLDSTKIRFSDYYISQVGHKVLFYTENLTVSSLFGNKRVFDEDVDSSLKKSRVY</sequence>
<reference evidence="3" key="1">
    <citation type="submission" date="2011-10" db="EMBL/GenBank/DDBJ databases">
        <authorList>
            <person name="Genoscope - CEA"/>
        </authorList>
    </citation>
    <scope>NUCLEOTIDE SEQUENCE</scope>
</reference>
<dbReference type="OrthoDB" id="286814at2759"/>
<dbReference type="STRING" id="559304.G8Y6H5"/>
<keyword evidence="4" id="KW-1185">Reference proteome</keyword>
<dbReference type="InterPro" id="IPR013922">
    <property type="entry name" value="Cyclin_PHO80-like"/>
</dbReference>
<protein>
    <submittedName>
        <fullName evidence="3">Piso0_003746 protein</fullName>
    </submittedName>
</protein>
<evidence type="ECO:0000256" key="1">
    <source>
        <dbReference type="SAM" id="MobiDB-lite"/>
    </source>
</evidence>
<dbReference type="PANTHER" id="PTHR15615">
    <property type="match status" value="1"/>
</dbReference>
<feature type="region of interest" description="Disordered" evidence="1">
    <location>
        <begin position="1"/>
        <end position="23"/>
    </location>
</feature>
<dbReference type="GO" id="GO:0016538">
    <property type="term" value="F:cyclin-dependent protein serine/threonine kinase regulator activity"/>
    <property type="evidence" value="ECO:0007669"/>
    <property type="project" value="TreeGrafter"/>
</dbReference>
<dbReference type="GO" id="GO:0005634">
    <property type="term" value="C:nucleus"/>
    <property type="evidence" value="ECO:0007669"/>
    <property type="project" value="TreeGrafter"/>
</dbReference>
<evidence type="ECO:0000313" key="2">
    <source>
        <dbReference type="EMBL" id="CCE83174.1"/>
    </source>
</evidence>
<dbReference type="InParanoid" id="G8Y6H5"/>
<dbReference type="EMBL" id="FO082049">
    <property type="protein sequence ID" value="CCE83174.1"/>
    <property type="molecule type" value="Genomic_DNA"/>
</dbReference>
<dbReference type="Gene3D" id="1.10.472.10">
    <property type="entry name" value="Cyclin-like"/>
    <property type="match status" value="1"/>
</dbReference>
<reference evidence="4" key="2">
    <citation type="journal article" date="2012" name="G3 (Bethesda)">
        <title>Pichia sorbitophila, an interspecies yeast hybrid reveals early steps of genome resolution following polyploidization.</title>
        <authorList>
            <person name="Leh Louis V."/>
            <person name="Despons L."/>
            <person name="Friedrich A."/>
            <person name="Martin T."/>
            <person name="Durrens P."/>
            <person name="Casaregola S."/>
            <person name="Neuveglise C."/>
            <person name="Fairhead C."/>
            <person name="Marck C."/>
            <person name="Cruz J.A."/>
            <person name="Straub M.L."/>
            <person name="Kugler V."/>
            <person name="Sacerdot C."/>
            <person name="Uzunov Z."/>
            <person name="Thierry A."/>
            <person name="Weiss S."/>
            <person name="Bleykasten C."/>
            <person name="De Montigny J."/>
            <person name="Jacques N."/>
            <person name="Jung P."/>
            <person name="Lemaire M."/>
            <person name="Mallet S."/>
            <person name="Morel G."/>
            <person name="Richard G.F."/>
            <person name="Sarkar A."/>
            <person name="Savel G."/>
            <person name="Schacherer J."/>
            <person name="Seret M.L."/>
            <person name="Talla E."/>
            <person name="Samson G."/>
            <person name="Jubin C."/>
            <person name="Poulain J."/>
            <person name="Vacherie B."/>
            <person name="Barbe V."/>
            <person name="Pelletier E."/>
            <person name="Sherman D.J."/>
            <person name="Westhof E."/>
            <person name="Weissenbach J."/>
            <person name="Baret P.V."/>
            <person name="Wincker P."/>
            <person name="Gaillardin C."/>
            <person name="Dujon B."/>
            <person name="Souciet J.L."/>
        </authorList>
    </citation>
    <scope>NUCLEOTIDE SEQUENCE [LARGE SCALE GENOMIC DNA]</scope>
    <source>
        <strain evidence="4">ATCC MYA-4447 / BCRC 22081 / CBS 7064 / NBRC 10061 / NRRL Y-12695</strain>
    </source>
</reference>
<dbReference type="eggNOG" id="KOG1674">
    <property type="taxonomic scope" value="Eukaryota"/>
</dbReference>
<dbReference type="GO" id="GO:0019901">
    <property type="term" value="F:protein kinase binding"/>
    <property type="evidence" value="ECO:0007669"/>
    <property type="project" value="InterPro"/>
</dbReference>
<proteinExistence type="predicted"/>
<name>G8Y6H5_PICSO</name>
<dbReference type="EMBL" id="FO082048">
    <property type="protein sequence ID" value="CCE84205.1"/>
    <property type="molecule type" value="Genomic_DNA"/>
</dbReference>